<dbReference type="PATRIC" id="fig|402626.5.peg.4579"/>
<feature type="chain" id="PRO_5002783461" evidence="1">
    <location>
        <begin position="23"/>
        <end position="140"/>
    </location>
</feature>
<feature type="signal peptide" evidence="1">
    <location>
        <begin position="1"/>
        <end position="22"/>
    </location>
</feature>
<accession>B2UG41</accession>
<name>B2UG41_RALPJ</name>
<dbReference type="EMBL" id="CP001068">
    <property type="protein sequence ID" value="ACD28568.1"/>
    <property type="molecule type" value="Genomic_DNA"/>
</dbReference>
<proteinExistence type="predicted"/>
<protein>
    <submittedName>
        <fullName evidence="2">Uncharacterized protein</fullName>
    </submittedName>
</protein>
<dbReference type="KEGG" id="rpi:Rpic_3448"/>
<evidence type="ECO:0000313" key="2">
    <source>
        <dbReference type="EMBL" id="ACD28568.1"/>
    </source>
</evidence>
<dbReference type="HOGENOM" id="CLU_1833571_0_0_4"/>
<dbReference type="AlphaFoldDB" id="B2UG41"/>
<reference evidence="2" key="1">
    <citation type="submission" date="2008-05" db="EMBL/GenBank/DDBJ databases">
        <title>Complete sequence of chromosome1 of Ralstonia pickettii 12J.</title>
        <authorList>
            <consortium name="US DOE Joint Genome Institute"/>
            <person name="Lucas S."/>
            <person name="Copeland A."/>
            <person name="Lapidus A."/>
            <person name="Glavina del Rio T."/>
            <person name="Dalin E."/>
            <person name="Tice H."/>
            <person name="Bruce D."/>
            <person name="Goodwin L."/>
            <person name="Pitluck S."/>
            <person name="Meincke L."/>
            <person name="Brettin T."/>
            <person name="Detter J.C."/>
            <person name="Han C."/>
            <person name="Kuske C.R."/>
            <person name="Schmutz J."/>
            <person name="Larimer F."/>
            <person name="Land M."/>
            <person name="Hauser L."/>
            <person name="Kyrpides N."/>
            <person name="Mikhailova N."/>
            <person name="Marsh T."/>
            <person name="Richardson P."/>
        </authorList>
    </citation>
    <scope>NUCLEOTIDE SEQUENCE</scope>
    <source>
        <strain evidence="2">12J</strain>
    </source>
</reference>
<gene>
    <name evidence="2" type="ordered locus">Rpic_3448</name>
</gene>
<keyword evidence="1" id="KW-0732">Signal</keyword>
<evidence type="ECO:0000256" key="1">
    <source>
        <dbReference type="SAM" id="SignalP"/>
    </source>
</evidence>
<organism evidence="2">
    <name type="scientific">Ralstonia pickettii (strain 12J)</name>
    <dbReference type="NCBI Taxonomy" id="402626"/>
    <lineage>
        <taxon>Bacteria</taxon>
        <taxon>Pseudomonadati</taxon>
        <taxon>Pseudomonadota</taxon>
        <taxon>Betaproteobacteria</taxon>
        <taxon>Burkholderiales</taxon>
        <taxon>Burkholderiaceae</taxon>
        <taxon>Ralstonia</taxon>
    </lineage>
</organism>
<sequence length="140" mass="15374">MQCTARRLAMISMLLLSGAALAHQPSQADKPSESAHRAGPNGLEGWTVIYPSPDGRGYPTTLVIAQLGHVIRRIQGDPLVWKWMFWENGNQVAYQTGSLHFNMACVLVDIASGRQLANLDCYRELAEDAPAWKKALQGAQ</sequence>